<feature type="region of interest" description="Disordered" evidence="4">
    <location>
        <begin position="1"/>
        <end position="28"/>
    </location>
</feature>
<dbReference type="InterPro" id="IPR036322">
    <property type="entry name" value="WD40_repeat_dom_sf"/>
</dbReference>
<dbReference type="Gene3D" id="1.25.10.10">
    <property type="entry name" value="Leucine-rich Repeat Variant"/>
    <property type="match status" value="1"/>
</dbReference>
<accession>A0ABR0A2U2</accession>
<keyword evidence="3" id="KW-0677">Repeat</keyword>
<dbReference type="InterPro" id="IPR029347">
    <property type="entry name" value="Raptor_N"/>
</dbReference>
<organism evidence="6 7">
    <name type="scientific">Daphnia magna</name>
    <dbReference type="NCBI Taxonomy" id="35525"/>
    <lineage>
        <taxon>Eukaryota</taxon>
        <taxon>Metazoa</taxon>
        <taxon>Ecdysozoa</taxon>
        <taxon>Arthropoda</taxon>
        <taxon>Crustacea</taxon>
        <taxon>Branchiopoda</taxon>
        <taxon>Diplostraca</taxon>
        <taxon>Cladocera</taxon>
        <taxon>Anomopoda</taxon>
        <taxon>Daphniidae</taxon>
        <taxon>Daphnia</taxon>
    </lineage>
</organism>
<dbReference type="Pfam" id="PF02985">
    <property type="entry name" value="HEAT"/>
    <property type="match status" value="1"/>
</dbReference>
<dbReference type="InterPro" id="IPR004083">
    <property type="entry name" value="Raptor"/>
</dbReference>
<keyword evidence="7" id="KW-1185">Reference proteome</keyword>
<evidence type="ECO:0000256" key="2">
    <source>
        <dbReference type="ARBA" id="ARBA00022574"/>
    </source>
</evidence>
<dbReference type="Gene3D" id="2.130.10.10">
    <property type="entry name" value="YVTN repeat-like/Quinoprotein amine dehydrogenase"/>
    <property type="match status" value="2"/>
</dbReference>
<comment type="caution">
    <text evidence="6">The sequence shown here is derived from an EMBL/GenBank/DDBJ whole genome shotgun (WGS) entry which is preliminary data.</text>
</comment>
<feature type="region of interest" description="Disordered" evidence="4">
    <location>
        <begin position="717"/>
        <end position="739"/>
    </location>
</feature>
<evidence type="ECO:0000256" key="3">
    <source>
        <dbReference type="ARBA" id="ARBA00022737"/>
    </source>
</evidence>
<evidence type="ECO:0000256" key="1">
    <source>
        <dbReference type="ARBA" id="ARBA00009257"/>
    </source>
</evidence>
<proteinExistence type="inferred from homology"/>
<dbReference type="Proteomes" id="UP001234178">
    <property type="component" value="Unassembled WGS sequence"/>
</dbReference>
<evidence type="ECO:0000313" key="7">
    <source>
        <dbReference type="Proteomes" id="UP001234178"/>
    </source>
</evidence>
<dbReference type="InterPro" id="IPR001680">
    <property type="entry name" value="WD40_rpt"/>
</dbReference>
<dbReference type="EMBL" id="JAOYFB010000036">
    <property type="protein sequence ID" value="KAK4019468.1"/>
    <property type="molecule type" value="Genomic_DNA"/>
</dbReference>
<evidence type="ECO:0000256" key="4">
    <source>
        <dbReference type="SAM" id="MobiDB-lite"/>
    </source>
</evidence>
<reference evidence="6 7" key="1">
    <citation type="journal article" date="2023" name="Nucleic Acids Res.">
        <title>The hologenome of Daphnia magna reveals possible DNA methylation and microbiome-mediated evolution of the host genome.</title>
        <authorList>
            <person name="Chaturvedi A."/>
            <person name="Li X."/>
            <person name="Dhandapani V."/>
            <person name="Marshall H."/>
            <person name="Kissane S."/>
            <person name="Cuenca-Cambronero M."/>
            <person name="Asole G."/>
            <person name="Calvet F."/>
            <person name="Ruiz-Romero M."/>
            <person name="Marangio P."/>
            <person name="Guigo R."/>
            <person name="Rago D."/>
            <person name="Mirbahai L."/>
            <person name="Eastwood N."/>
            <person name="Colbourne J.K."/>
            <person name="Zhou J."/>
            <person name="Mallon E."/>
            <person name="Orsini L."/>
        </authorList>
    </citation>
    <scope>NUCLEOTIDE SEQUENCE [LARGE SCALE GENOMIC DNA]</scope>
    <source>
        <strain evidence="6">LRV0_1</strain>
    </source>
</reference>
<gene>
    <name evidence="6" type="ORF">OUZ56_001487</name>
</gene>
<dbReference type="SMART" id="SM01302">
    <property type="entry name" value="Raptor_N"/>
    <property type="match status" value="1"/>
</dbReference>
<dbReference type="PANTHER" id="PTHR12848:SF16">
    <property type="entry name" value="REGULATORY-ASSOCIATED PROTEIN OF MTOR"/>
    <property type="match status" value="1"/>
</dbReference>
<dbReference type="PRINTS" id="PR01547">
    <property type="entry name" value="YEAST176DUF"/>
</dbReference>
<dbReference type="InterPro" id="IPR000357">
    <property type="entry name" value="HEAT"/>
</dbReference>
<dbReference type="InterPro" id="IPR011989">
    <property type="entry name" value="ARM-like"/>
</dbReference>
<feature type="region of interest" description="Disordered" evidence="4">
    <location>
        <begin position="846"/>
        <end position="865"/>
    </location>
</feature>
<dbReference type="SMART" id="SM00320">
    <property type="entry name" value="WD40"/>
    <property type="match status" value="6"/>
</dbReference>
<dbReference type="Pfam" id="PF14538">
    <property type="entry name" value="Raptor_N"/>
    <property type="match status" value="1"/>
</dbReference>
<dbReference type="PANTHER" id="PTHR12848">
    <property type="entry name" value="REGULATORY-ASSOCIATED PROTEIN OF MTOR"/>
    <property type="match status" value="1"/>
</dbReference>
<keyword evidence="2" id="KW-0853">WD repeat</keyword>
<feature type="domain" description="Raptor N-terminal CASPase-like" evidence="5">
    <location>
        <begin position="60"/>
        <end position="213"/>
    </location>
</feature>
<name>A0ABR0A2U2_9CRUS</name>
<comment type="similarity">
    <text evidence="1">Belongs to the WD repeat RAPTOR family.</text>
</comment>
<dbReference type="SUPFAM" id="SSF48371">
    <property type="entry name" value="ARM repeat"/>
    <property type="match status" value="1"/>
</dbReference>
<evidence type="ECO:0000259" key="5">
    <source>
        <dbReference type="SMART" id="SM01302"/>
    </source>
</evidence>
<sequence length="1375" mass="155180">MSGELSVFQRDTSHSPSPEEQGQEEEDEDWAIGLAFSSERHTDRIEGLEECAQNWRLKDRMKTVSVALILCLNVGVDPPDVVKTQPCARLECWIDPLAMSPQKALEAIGVNLQKQYERWQPRARYKQTLDPTADEIKKVTSTLRRNAKDERVLFHYNGHGVPKPTANGEIWVFNRSYTQYIPLSIYDLQTWMWSPSIYVFDCSNAGMIVDAFQQFADQHQREYEQLMAQSRNTLPSQMTPPPNFKQCIQLAACATNQILPMNAELPADLFTACLTTPIKIALRWFVLQNTSRLVPRMTLESVDKIPGQLNDRRTMLGELNWIFTAITDTIAWNSLPRDVFQRLFRQDLLVASLFRNFLLAERILKSYDCTPVSWPKLPPTSQHPMWSAWDLALDICLSQLPGILEGKETFQNSPFFEEQLTAFQVWLSHGSQKRSPPEQLPIVLQVLLSQVHRLRALELLGRFLDLGPWAVNLALSVGIFPYVLKLLQSSARELRPLLLFIWTKILAVDVTCQADLVRDGGHKYFLSVLQDTSVPDDQRTLAAFVVSRVVWNHPVGQEAVAQVAFISNTLEMVYEKDRLLRQWLVIGIGLAWHNAIAARWSAIRDSAHEKLFPLLRDPIPEVRAATAYALGTFIRSGGKTERNELANKIDQAVALQLLNVVNSEASPLVRKEIVSALQWIVLIFESTFIQMAIQQLEEEKNKDSNLLSPNVEVALTSSGSLQRPSRRSRAASSNITNLGTSPELSESGFYHSTNSVNPDHIRRAVSISSLSSLTSSTLPSLAFNTIYVKMWHGLSNMEKDPYFEVSNMAKKLTDYVRNKAKELLAARDTDLGRAYTYSNSSNDSMDKTIYIGDSPPPASVQRTTPSFSRIRKRSIPSTIVEEGETSKELKDPLVVTGFIEWCAKHFAEPAASNEDIQLNSKPNHEKELSIEFEICGRTRERDTEMYYTREWRYARNATVRREAKEECQRPTKAKMKEVFCNRNPLVPSVIRFHPYDPWLAVADKDGCTVWDWERSVRLVHFNNQQQPRAARITSMEFVNGHDDALLLIGADDGSCRIWRDFIRTGSRLSSGTVEDSSAVSLVSAWNCIAEMTPSTRCSGLVLDWNQDSLQLLATGDVRLIRIWDVERELKVSDFPTGSENCVTSIHHSPRDRSLFVAACGDGSVRLFDKRCNAQKSRVMTWREHTAWVIDCEWISTDGATNLVSGSLAGDIRFMDPRHPTSVHTVVTAPNSQGMTAMAVHPKANLFACGIVGQHISVHDQEGEVCSTIAYHDGGGILGSKIAAVSCLTFHPHRLGHGHWYRVGVEGQTTEQSFVVIFRFRNFMVNGARLPSNLDGRPEFRMILGALTPFRMFPIGSGLVANSPKYLGNRLLFRQN</sequence>
<dbReference type="Pfam" id="PF00400">
    <property type="entry name" value="WD40"/>
    <property type="match status" value="1"/>
</dbReference>
<dbReference type="InterPro" id="IPR016024">
    <property type="entry name" value="ARM-type_fold"/>
</dbReference>
<dbReference type="SUPFAM" id="SSF50978">
    <property type="entry name" value="WD40 repeat-like"/>
    <property type="match status" value="1"/>
</dbReference>
<evidence type="ECO:0000313" key="6">
    <source>
        <dbReference type="EMBL" id="KAK4019468.1"/>
    </source>
</evidence>
<dbReference type="InterPro" id="IPR015943">
    <property type="entry name" value="WD40/YVTN_repeat-like_dom_sf"/>
</dbReference>
<protein>
    <recommendedName>
        <fullName evidence="5">Raptor N-terminal CASPase-like domain-containing protein</fullName>
    </recommendedName>
</protein>